<dbReference type="Pfam" id="PF20430">
    <property type="entry name" value="Eplus_motif"/>
    <property type="match status" value="1"/>
</dbReference>
<evidence type="ECO:0000256" key="2">
    <source>
        <dbReference type="PROSITE-ProRule" id="PRU00708"/>
    </source>
</evidence>
<dbReference type="Gene3D" id="1.25.40.10">
    <property type="entry name" value="Tetratricopeptide repeat domain"/>
    <property type="match status" value="5"/>
</dbReference>
<accession>A0AAV7HPA2</accession>
<feature type="repeat" description="PPR" evidence="2">
    <location>
        <begin position="694"/>
        <end position="728"/>
    </location>
</feature>
<feature type="repeat" description="PPR" evidence="2">
    <location>
        <begin position="184"/>
        <end position="218"/>
    </location>
</feature>
<dbReference type="AlphaFoldDB" id="A0AAV7HPA2"/>
<dbReference type="InterPro" id="IPR011990">
    <property type="entry name" value="TPR-like_helical_dom_sf"/>
</dbReference>
<name>A0AAV7HPA2_DENCH</name>
<evidence type="ECO:0000259" key="3">
    <source>
        <dbReference type="Pfam" id="PF14432"/>
    </source>
</evidence>
<dbReference type="PROSITE" id="PS51375">
    <property type="entry name" value="PPR"/>
    <property type="match status" value="6"/>
</dbReference>
<keyword evidence="1" id="KW-0677">Repeat</keyword>
<evidence type="ECO:0000256" key="1">
    <source>
        <dbReference type="ARBA" id="ARBA00022737"/>
    </source>
</evidence>
<dbReference type="InterPro" id="IPR046960">
    <property type="entry name" value="PPR_At4g14850-like_plant"/>
</dbReference>
<dbReference type="PANTHER" id="PTHR47926:SF512">
    <property type="entry name" value="REPEAT (PPR) SUPERFAMILY PROTEIN, PUTATIVE-RELATED"/>
    <property type="match status" value="1"/>
</dbReference>
<dbReference type="NCBIfam" id="TIGR00756">
    <property type="entry name" value="PPR"/>
    <property type="match status" value="6"/>
</dbReference>
<keyword evidence="5" id="KW-1185">Reference proteome</keyword>
<dbReference type="GO" id="GO:0008270">
    <property type="term" value="F:zinc ion binding"/>
    <property type="evidence" value="ECO:0007669"/>
    <property type="project" value="InterPro"/>
</dbReference>
<dbReference type="InterPro" id="IPR032867">
    <property type="entry name" value="DYW_dom"/>
</dbReference>
<dbReference type="InterPro" id="IPR046849">
    <property type="entry name" value="E2_motif"/>
</dbReference>
<dbReference type="Proteomes" id="UP000775213">
    <property type="component" value="Unassembled WGS sequence"/>
</dbReference>
<dbReference type="Pfam" id="PF20431">
    <property type="entry name" value="E_motif"/>
    <property type="match status" value="1"/>
</dbReference>
<sequence length="889" mass="100666">MAATTYLFSCSPSIRSSLSIQTLPPATTITPSRSSPLHLISNLPIRQPDILRRLLRLAGEQRDLALGQALHAVITKAHYQHDHTRLLNSLITTYLKLGELSDALQVIDEMPFPDVASFTSIISYYAKSGMENEVVNLFARMRQMDINPNEFSFVALVTNCIRRFNFQLGSQVHAFALKTHYSNCTHVSNALIGMYVRCGHVDSALQVFGEMPEKDVSSWNAAILGMVEECRYAEAFELFDAMGADGTYGDRFSLSTLLTAAAESFTGGEGEAIHAYALKIGLDLDLSVGNALLGLYTKFGRMEDLLYIFDRMHVRDVISWTAILNGFMEFGLVESAIDFFNKMPEKNHISYNVVLAGFCKNGHGSDGLDFFQQILGDEVEISDFTITSLVKACTLASDMKKTEQIHGFIIKSGCKPGAWIDSALVNMFAKCGRMEDALKIFEQQSDEKTSCITWTSLIHAYGRDGQPDEALTLFCRMMKREIFLNIDELALATILGVCGTLGFFNFGKQIKSTAIKLGFLCELGVSNAIVSLFAKCGYFKDAVLFFNQMPEHDIISWNTLINACLLFRLGDEAISMWNEMENCDMMPDSISYVLIISACKYTSSRSISIQNCERLFYSMTISHNIQAGPEHYAAMVDVLSFWGCFDKAEQLIESMPFKHDAYIWRSLLDGCRLKSEHKRGRRVVQRILALEPQDPFTYILMSNLYSASGRWHCSEKLREEMRSKGLRKNPARSWITDRNGLHSFFCRDKSHPQYKDIYGALDILILECMKAGYEPDTSYVLHEVEEYQKRDFLFYHSAKLAVTYGIIMSQSQTVRVVKNVRLCGDCHVFLKFASFVTCREILLRDSTGFHIFKEGKCSCGDRWENEFVTNRDERYFEAQGKKFFMELKT</sequence>
<dbReference type="Pfam" id="PF14432">
    <property type="entry name" value="DYW_deaminase"/>
    <property type="match status" value="1"/>
</dbReference>
<organism evidence="4 5">
    <name type="scientific">Dendrobium chrysotoxum</name>
    <name type="common">Orchid</name>
    <dbReference type="NCBI Taxonomy" id="161865"/>
    <lineage>
        <taxon>Eukaryota</taxon>
        <taxon>Viridiplantae</taxon>
        <taxon>Streptophyta</taxon>
        <taxon>Embryophyta</taxon>
        <taxon>Tracheophyta</taxon>
        <taxon>Spermatophyta</taxon>
        <taxon>Magnoliopsida</taxon>
        <taxon>Liliopsida</taxon>
        <taxon>Asparagales</taxon>
        <taxon>Orchidaceae</taxon>
        <taxon>Epidendroideae</taxon>
        <taxon>Malaxideae</taxon>
        <taxon>Dendrobiinae</taxon>
        <taxon>Dendrobium</taxon>
    </lineage>
</organism>
<proteinExistence type="predicted"/>
<dbReference type="Pfam" id="PF13041">
    <property type="entry name" value="PPR_2"/>
    <property type="match status" value="2"/>
</dbReference>
<dbReference type="Pfam" id="PF01535">
    <property type="entry name" value="PPR"/>
    <property type="match status" value="9"/>
</dbReference>
<feature type="repeat" description="PPR" evidence="2">
    <location>
        <begin position="450"/>
        <end position="484"/>
    </location>
</feature>
<dbReference type="InterPro" id="IPR002885">
    <property type="entry name" value="PPR_rpt"/>
</dbReference>
<evidence type="ECO:0000313" key="4">
    <source>
        <dbReference type="EMBL" id="KAH0470242.1"/>
    </source>
</evidence>
<dbReference type="InterPro" id="IPR046848">
    <property type="entry name" value="E_motif"/>
</dbReference>
<protein>
    <recommendedName>
        <fullName evidence="3">DYW domain-containing protein</fullName>
    </recommendedName>
</protein>
<feature type="repeat" description="PPR" evidence="2">
    <location>
        <begin position="553"/>
        <end position="587"/>
    </location>
</feature>
<evidence type="ECO:0000313" key="5">
    <source>
        <dbReference type="Proteomes" id="UP000775213"/>
    </source>
</evidence>
<feature type="repeat" description="PPR" evidence="2">
    <location>
        <begin position="114"/>
        <end position="148"/>
    </location>
</feature>
<comment type="caution">
    <text evidence="4">The sequence shown here is derived from an EMBL/GenBank/DDBJ whole genome shotgun (WGS) entry which is preliminary data.</text>
</comment>
<feature type="domain" description="DYW" evidence="3">
    <location>
        <begin position="772"/>
        <end position="863"/>
    </location>
</feature>
<dbReference type="EMBL" id="JAGFBR010000002">
    <property type="protein sequence ID" value="KAH0470242.1"/>
    <property type="molecule type" value="Genomic_DNA"/>
</dbReference>
<gene>
    <name evidence="4" type="ORF">IEQ34_001800</name>
</gene>
<dbReference type="GO" id="GO:0009451">
    <property type="term" value="P:RNA modification"/>
    <property type="evidence" value="ECO:0007669"/>
    <property type="project" value="InterPro"/>
</dbReference>
<dbReference type="GO" id="GO:0003723">
    <property type="term" value="F:RNA binding"/>
    <property type="evidence" value="ECO:0007669"/>
    <property type="project" value="InterPro"/>
</dbReference>
<reference evidence="4 5" key="1">
    <citation type="journal article" date="2021" name="Hortic Res">
        <title>Chromosome-scale assembly of the Dendrobium chrysotoxum genome enhances the understanding of orchid evolution.</title>
        <authorList>
            <person name="Zhang Y."/>
            <person name="Zhang G.Q."/>
            <person name="Zhang D."/>
            <person name="Liu X.D."/>
            <person name="Xu X.Y."/>
            <person name="Sun W.H."/>
            <person name="Yu X."/>
            <person name="Zhu X."/>
            <person name="Wang Z.W."/>
            <person name="Zhao X."/>
            <person name="Zhong W.Y."/>
            <person name="Chen H."/>
            <person name="Yin W.L."/>
            <person name="Huang T."/>
            <person name="Niu S.C."/>
            <person name="Liu Z.J."/>
        </authorList>
    </citation>
    <scope>NUCLEOTIDE SEQUENCE [LARGE SCALE GENOMIC DNA]</scope>
    <source>
        <strain evidence="4">Lindl</strain>
    </source>
</reference>
<dbReference type="FunFam" id="1.25.40.10:FF:000090">
    <property type="entry name" value="Pentatricopeptide repeat-containing protein, chloroplastic"/>
    <property type="match status" value="1"/>
</dbReference>
<feature type="repeat" description="PPR" evidence="2">
    <location>
        <begin position="316"/>
        <end position="350"/>
    </location>
</feature>
<dbReference type="PANTHER" id="PTHR47926">
    <property type="entry name" value="PENTATRICOPEPTIDE REPEAT-CONTAINING PROTEIN"/>
    <property type="match status" value="1"/>
</dbReference>